<evidence type="ECO:0000313" key="2">
    <source>
        <dbReference type="Proteomes" id="UP001151760"/>
    </source>
</evidence>
<proteinExistence type="predicted"/>
<dbReference type="Proteomes" id="UP001151760">
    <property type="component" value="Unassembled WGS sequence"/>
</dbReference>
<keyword evidence="2" id="KW-1185">Reference proteome</keyword>
<reference evidence="1" key="2">
    <citation type="submission" date="2022-01" db="EMBL/GenBank/DDBJ databases">
        <authorList>
            <person name="Yamashiro T."/>
            <person name="Shiraishi A."/>
            <person name="Satake H."/>
            <person name="Nakayama K."/>
        </authorList>
    </citation>
    <scope>NUCLEOTIDE SEQUENCE</scope>
</reference>
<gene>
    <name evidence="1" type="ORF">Tco_1070858</name>
</gene>
<organism evidence="1 2">
    <name type="scientific">Tanacetum coccineum</name>
    <dbReference type="NCBI Taxonomy" id="301880"/>
    <lineage>
        <taxon>Eukaryota</taxon>
        <taxon>Viridiplantae</taxon>
        <taxon>Streptophyta</taxon>
        <taxon>Embryophyta</taxon>
        <taxon>Tracheophyta</taxon>
        <taxon>Spermatophyta</taxon>
        <taxon>Magnoliopsida</taxon>
        <taxon>eudicotyledons</taxon>
        <taxon>Gunneridae</taxon>
        <taxon>Pentapetalae</taxon>
        <taxon>asterids</taxon>
        <taxon>campanulids</taxon>
        <taxon>Asterales</taxon>
        <taxon>Asteraceae</taxon>
        <taxon>Asteroideae</taxon>
        <taxon>Anthemideae</taxon>
        <taxon>Anthemidinae</taxon>
        <taxon>Tanacetum</taxon>
    </lineage>
</organism>
<name>A0ABQ5HNW6_9ASTR</name>
<protein>
    <submittedName>
        <fullName evidence="1">Uncharacterized protein</fullName>
    </submittedName>
</protein>
<sequence>MEPLPVADQRHPWLIYQDLPVRLRMVYTGGDGQLVFVSHAWRRLFGIRAPLVREFILEFLSTYRMSDTEIDLDVADTLCFQLGEAGFGAYWVGSDRVIPDKGDLRDYWMEISFDRDFLGPIPSYVLIRDPIRRLMDQRTANVPHLLAQYLFRACRGRKSGVRLLGGHFIGRLAAHFRLYSDEGLRGLQVVTRELPLIDLHDLGRLNICSRYGNTWAGAAPGPERQQADAAC</sequence>
<reference evidence="1" key="1">
    <citation type="journal article" date="2022" name="Int. J. Mol. Sci.">
        <title>Draft Genome of Tanacetum Coccineum: Genomic Comparison of Closely Related Tanacetum-Family Plants.</title>
        <authorList>
            <person name="Yamashiro T."/>
            <person name="Shiraishi A."/>
            <person name="Nakayama K."/>
            <person name="Satake H."/>
        </authorList>
    </citation>
    <scope>NUCLEOTIDE SEQUENCE</scope>
</reference>
<dbReference type="EMBL" id="BQNB010019794">
    <property type="protein sequence ID" value="GJT89141.1"/>
    <property type="molecule type" value="Genomic_DNA"/>
</dbReference>
<accession>A0ABQ5HNW6</accession>
<comment type="caution">
    <text evidence="1">The sequence shown here is derived from an EMBL/GenBank/DDBJ whole genome shotgun (WGS) entry which is preliminary data.</text>
</comment>
<evidence type="ECO:0000313" key="1">
    <source>
        <dbReference type="EMBL" id="GJT89141.1"/>
    </source>
</evidence>